<evidence type="ECO:0000256" key="1">
    <source>
        <dbReference type="SAM" id="SignalP"/>
    </source>
</evidence>
<reference evidence="2" key="1">
    <citation type="submission" date="2021-01" db="EMBL/GenBank/DDBJ databases">
        <authorList>
            <person name="Corre E."/>
            <person name="Pelletier E."/>
            <person name="Niang G."/>
            <person name="Scheremetjew M."/>
            <person name="Finn R."/>
            <person name="Kale V."/>
            <person name="Holt S."/>
            <person name="Cochrane G."/>
            <person name="Meng A."/>
            <person name="Brown T."/>
            <person name="Cohen L."/>
        </authorList>
    </citation>
    <scope>NUCLEOTIDE SEQUENCE</scope>
    <source>
        <strain evidence="2">Isolate 1302-5</strain>
    </source>
</reference>
<evidence type="ECO:0000313" key="2">
    <source>
        <dbReference type="EMBL" id="CAE2202014.1"/>
    </source>
</evidence>
<keyword evidence="1" id="KW-0732">Signal</keyword>
<dbReference type="InterPro" id="IPR057491">
    <property type="entry name" value="DiatomPyrShell"/>
</dbReference>
<dbReference type="AlphaFoldDB" id="A0A7S4HKG4"/>
<gene>
    <name evidence="2" type="ORF">OAUR00152_LOCUS1107</name>
</gene>
<name>A0A7S4HKG4_9STRA</name>
<feature type="signal peptide" evidence="1">
    <location>
        <begin position="1"/>
        <end position="16"/>
    </location>
</feature>
<organism evidence="2">
    <name type="scientific">Odontella aurita</name>
    <dbReference type="NCBI Taxonomy" id="265563"/>
    <lineage>
        <taxon>Eukaryota</taxon>
        <taxon>Sar</taxon>
        <taxon>Stramenopiles</taxon>
        <taxon>Ochrophyta</taxon>
        <taxon>Bacillariophyta</taxon>
        <taxon>Mediophyceae</taxon>
        <taxon>Biddulphiophycidae</taxon>
        <taxon>Eupodiscales</taxon>
        <taxon>Odontellaceae</taxon>
        <taxon>Odontella</taxon>
    </lineage>
</organism>
<proteinExistence type="predicted"/>
<protein>
    <submittedName>
        <fullName evidence="2">Uncharacterized protein</fullName>
    </submittedName>
</protein>
<dbReference type="EMBL" id="HBKQ01001615">
    <property type="protein sequence ID" value="CAE2202014.1"/>
    <property type="molecule type" value="Transcribed_RNA"/>
</dbReference>
<accession>A0A7S4HKG4</accession>
<dbReference type="Pfam" id="PF25192">
    <property type="entry name" value="DiatomPyrShell"/>
    <property type="match status" value="1"/>
</dbReference>
<sequence length="249" mass="27236">MRFIAAFCALGATCNAFVVQQRTPAKLPALKMVCSESNDVPVSIMGGHMKTWKVDPVSQKCHVNLKTNGRPVNAEINLWHGPDYSPSLMKVWLEDGLQYPLNVVMNPKGHGIDTVQVQNTAQMEFPLTTQVGQGDGASGIYKSPGDLVMTSQPRLVQGAGAVVSCPIDTSVQRVQVGMHATEARNVKFILELLQGPNNVKQSIEFYASNGYKTPFYAVFDTPGSGYVVRIKNEYPLEFPINAYVEPFNG</sequence>
<feature type="chain" id="PRO_5031076837" evidence="1">
    <location>
        <begin position="17"/>
        <end position="249"/>
    </location>
</feature>